<dbReference type="Proteomes" id="UP000240988">
    <property type="component" value="Unassembled WGS sequence"/>
</dbReference>
<feature type="domain" description="NADP-dependent oxidoreductase" evidence="1">
    <location>
        <begin position="21"/>
        <end position="186"/>
    </location>
</feature>
<feature type="non-terminal residue" evidence="2">
    <location>
        <position position="1"/>
    </location>
</feature>
<dbReference type="SUPFAM" id="SSF51430">
    <property type="entry name" value="NAD(P)-linked oxidoreductase"/>
    <property type="match status" value="1"/>
</dbReference>
<dbReference type="InterPro" id="IPR053135">
    <property type="entry name" value="AKR2_Oxidoreductase"/>
</dbReference>
<dbReference type="Pfam" id="PF00248">
    <property type="entry name" value="Aldo_ket_red"/>
    <property type="match status" value="1"/>
</dbReference>
<dbReference type="PANTHER" id="PTHR43312:SF1">
    <property type="entry name" value="NADP-DEPENDENT OXIDOREDUCTASE DOMAIN-CONTAINING PROTEIN"/>
    <property type="match status" value="1"/>
</dbReference>
<proteinExistence type="predicted"/>
<gene>
    <name evidence="2" type="ORF">MRAB57_3099</name>
</gene>
<evidence type="ECO:0000313" key="2">
    <source>
        <dbReference type="EMBL" id="SPM35276.1"/>
    </source>
</evidence>
<reference evidence="2 3" key="1">
    <citation type="submission" date="2017-01" db="EMBL/GenBank/DDBJ databases">
        <authorList>
            <consortium name="Urmite Genomes"/>
        </authorList>
    </citation>
    <scope>NUCLEOTIDE SEQUENCE [LARGE SCALE GENOMIC DNA]</scope>
    <source>
        <strain evidence="2 3">AB57</strain>
    </source>
</reference>
<keyword evidence="3" id="KW-1185">Reference proteome</keyword>
<dbReference type="InterPro" id="IPR036812">
    <property type="entry name" value="NAD(P)_OxRdtase_dom_sf"/>
</dbReference>
<sequence>VLERIELQGPALKISAVGFGCGGLMQSPFRKERMALLGSAVDNGITHFDTARMYGLGMAEAELGAFLRTVNRDSVTVGTKFGIDVGGAARRLGRFQAPARAVLRKAPALRRAVKRQQEPDQTPRVYDAAAAARSLDQSLAALGVDYVDILFVHGPRPLDTIAGEELGEFFERARQQGKIRAWGVSQDEGLETDFAAAFAPRGVSQVRGDLLDPPLRPADLVFGVFNRSYTTLSAALRADARLAGHWRETLGAEPLSAGVLSRLILASSAAATGCRGILYSSTDPRRVADAASACSSPPDAEVLARFLVLVEQYRRGSAA</sequence>
<dbReference type="AlphaFoldDB" id="A0A2U3NUT3"/>
<evidence type="ECO:0000313" key="3">
    <source>
        <dbReference type="Proteomes" id="UP000240988"/>
    </source>
</evidence>
<dbReference type="InterPro" id="IPR023210">
    <property type="entry name" value="NADP_OxRdtase_dom"/>
</dbReference>
<dbReference type="PANTHER" id="PTHR43312">
    <property type="entry name" value="D-THREO-ALDOSE 1-DEHYDROGENASE"/>
    <property type="match status" value="1"/>
</dbReference>
<evidence type="ECO:0000259" key="1">
    <source>
        <dbReference type="Pfam" id="PF00248"/>
    </source>
</evidence>
<name>A0A2U3NUT3_9MYCO</name>
<dbReference type="STRING" id="1841860.GCA_900157375_03101"/>
<dbReference type="EMBL" id="FUFA01000004">
    <property type="protein sequence ID" value="SPM35276.1"/>
    <property type="molecule type" value="Genomic_DNA"/>
</dbReference>
<dbReference type="Gene3D" id="3.20.20.100">
    <property type="entry name" value="NADP-dependent oxidoreductase domain"/>
    <property type="match status" value="1"/>
</dbReference>
<accession>A0A2U3NUT3</accession>
<organism evidence="2 3">
    <name type="scientific">Mycobacterium rhizamassiliense</name>
    <dbReference type="NCBI Taxonomy" id="1841860"/>
    <lineage>
        <taxon>Bacteria</taxon>
        <taxon>Bacillati</taxon>
        <taxon>Actinomycetota</taxon>
        <taxon>Actinomycetes</taxon>
        <taxon>Mycobacteriales</taxon>
        <taxon>Mycobacteriaceae</taxon>
        <taxon>Mycobacterium</taxon>
    </lineage>
</organism>
<protein>
    <submittedName>
        <fullName evidence="2">Predicted oxidoreductase (Related to aryl-alcohol dehydrogenase)</fullName>
    </submittedName>
</protein>